<evidence type="ECO:0000313" key="1">
    <source>
        <dbReference type="EMBL" id="XDO98049.1"/>
    </source>
</evidence>
<protein>
    <submittedName>
        <fullName evidence="1">DUF6880 family protein</fullName>
    </submittedName>
</protein>
<gene>
    <name evidence="1" type="ORF">ABOZ73_06440</name>
</gene>
<name>A0AB39KWM0_9CAUL</name>
<reference evidence="1" key="1">
    <citation type="submission" date="2024-06" db="EMBL/GenBank/DDBJ databases">
        <title>Caulobacter inopinatus, sp. nov.</title>
        <authorList>
            <person name="Donachie S.P."/>
        </authorList>
    </citation>
    <scope>NUCLEOTIDE SEQUENCE</scope>
    <source>
        <strain evidence="1">73W</strain>
    </source>
</reference>
<dbReference type="InterPro" id="IPR049245">
    <property type="entry name" value="DUF6880"/>
</dbReference>
<accession>A0AB39KWM0</accession>
<dbReference type="RefSeq" id="WP_369061662.1">
    <property type="nucleotide sequence ID" value="NZ_CP158375.1"/>
</dbReference>
<organism evidence="1">
    <name type="scientific">Caulobacter sp. 73W</name>
    <dbReference type="NCBI Taxonomy" id="3161137"/>
    <lineage>
        <taxon>Bacteria</taxon>
        <taxon>Pseudomonadati</taxon>
        <taxon>Pseudomonadota</taxon>
        <taxon>Alphaproteobacteria</taxon>
        <taxon>Caulobacterales</taxon>
        <taxon>Caulobacteraceae</taxon>
        <taxon>Caulobacter</taxon>
    </lineage>
</organism>
<proteinExistence type="predicted"/>
<dbReference type="EMBL" id="CP158375">
    <property type="protein sequence ID" value="XDO98049.1"/>
    <property type="molecule type" value="Genomic_DNA"/>
</dbReference>
<sequence length="458" mass="49859">MSNAQKAAAAVKKAGARKALNAANLAKLGPERLAVLLMEVAEGGAAIKRRLKLELAGEAGANILAAEIARRIDAIDDSRARINWRKYKEFVRDLDAHRQAVAGRLAELDPDLALDLIVRIVGLSASLSTRIKDTKGELAEVFSEAVTDAAEIAPKAALADAAILADRLFEIVHYAPAGLALPLLRAVAPALTDTALADLRKRLETVARGRGATRAWRSAAQILADAQGDADGFIALFSPTEAVLPPVGAQIARRLLGAGRLEEARKALDRSKPDKASVGDPGAMDWTQVRIEVLEGLGDAEGAQAARWASFERDLNPGALRAYLRRLPEFDDVEAEDRAMDMALDHREVHAALAFLLDWPRLDLAARLVAERGDNLSGSQWELLERGARALEGRYPLAATLLLRAMIWDVVRHADTERYVLARRWMLEAASLAVVLTDDGGYESHEEFAERVARMRRW</sequence>
<dbReference type="Pfam" id="PF21810">
    <property type="entry name" value="DUF6880"/>
    <property type="match status" value="1"/>
</dbReference>
<dbReference type="AlphaFoldDB" id="A0AB39KWM0"/>